<accession>A0ABR7G692</accession>
<dbReference type="Pfam" id="PF13529">
    <property type="entry name" value="Peptidase_C39_2"/>
    <property type="match status" value="1"/>
</dbReference>
<dbReference type="PANTHER" id="PTHR37806">
    <property type="entry name" value="LMO0724 PROTEIN"/>
    <property type="match status" value="1"/>
</dbReference>
<dbReference type="Gene3D" id="3.90.70.10">
    <property type="entry name" value="Cysteine proteinases"/>
    <property type="match status" value="1"/>
</dbReference>
<evidence type="ECO:0000256" key="1">
    <source>
        <dbReference type="SAM" id="MobiDB-lite"/>
    </source>
</evidence>
<proteinExistence type="predicted"/>
<evidence type="ECO:0000313" key="3">
    <source>
        <dbReference type="EMBL" id="MBC5682608.1"/>
    </source>
</evidence>
<feature type="region of interest" description="Disordered" evidence="1">
    <location>
        <begin position="1"/>
        <end position="21"/>
    </location>
</feature>
<keyword evidence="4" id="KW-1185">Reference proteome</keyword>
<protein>
    <submittedName>
        <fullName evidence="3">C39 family peptidase</fullName>
    </submittedName>
</protein>
<sequence>MVNSNEDSKSKSTQEKSEKKELPKSYIIEEFPIINQMPELPTGCEITAMTMVLNYYGYQADKIEMATQYLPVLYEAEMYVGEDGKIYGSDINKYFIGDPTTVNGIICGTEAIVTAVNQYLDENGSTMRSIAKKGVSLEKLYQWVSEDTPVVVWCTIDMADRYETSGWYTENGDYVEWSQNDHGAVLIGYDENHVTIADPITGVVEYEKEQFESVFESRGNQCVILVQ</sequence>
<evidence type="ECO:0000259" key="2">
    <source>
        <dbReference type="Pfam" id="PF13529"/>
    </source>
</evidence>
<evidence type="ECO:0000313" key="4">
    <source>
        <dbReference type="Proteomes" id="UP000631576"/>
    </source>
</evidence>
<comment type="caution">
    <text evidence="3">The sequence shown here is derived from an EMBL/GenBank/DDBJ whole genome shotgun (WGS) entry which is preliminary data.</text>
</comment>
<feature type="domain" description="Peptidase C39-like" evidence="2">
    <location>
        <begin position="30"/>
        <end position="199"/>
    </location>
</feature>
<dbReference type="PANTHER" id="PTHR37806:SF1">
    <property type="entry name" value="PEPTIDASE C39-LIKE DOMAIN-CONTAINING PROTEIN"/>
    <property type="match status" value="1"/>
</dbReference>
<name>A0ABR7G692_9FIRM</name>
<dbReference type="EMBL" id="JACOPE010000001">
    <property type="protein sequence ID" value="MBC5682608.1"/>
    <property type="molecule type" value="Genomic_DNA"/>
</dbReference>
<dbReference type="Proteomes" id="UP000631576">
    <property type="component" value="Unassembled WGS sequence"/>
</dbReference>
<gene>
    <name evidence="3" type="ORF">H8S40_03315</name>
</gene>
<organism evidence="3 4">
    <name type="scientific">Ruminococcus hominis</name>
    <dbReference type="NCBI Taxonomy" id="2763065"/>
    <lineage>
        <taxon>Bacteria</taxon>
        <taxon>Bacillati</taxon>
        <taxon>Bacillota</taxon>
        <taxon>Clostridia</taxon>
        <taxon>Eubacteriales</taxon>
        <taxon>Oscillospiraceae</taxon>
        <taxon>Ruminococcus</taxon>
    </lineage>
</organism>
<reference evidence="3 4" key="1">
    <citation type="submission" date="2020-08" db="EMBL/GenBank/DDBJ databases">
        <title>Genome public.</title>
        <authorList>
            <person name="Liu C."/>
            <person name="Sun Q."/>
        </authorList>
    </citation>
    <scope>NUCLEOTIDE SEQUENCE [LARGE SCALE GENOMIC DNA]</scope>
    <source>
        <strain evidence="3 4">NSJ-13</strain>
    </source>
</reference>
<dbReference type="InterPro" id="IPR039564">
    <property type="entry name" value="Peptidase_C39-like"/>
</dbReference>